<comment type="caution">
    <text evidence="5">The sequence shown here is derived from an EMBL/GenBank/DDBJ whole genome shotgun (WGS) entry which is preliminary data.</text>
</comment>
<reference evidence="5 6" key="1">
    <citation type="journal article" date="2019" name="Int. J. Syst. Evol. Microbiol.">
        <title>The Global Catalogue of Microorganisms (GCM) 10K type strain sequencing project: providing services to taxonomists for standard genome sequencing and annotation.</title>
        <authorList>
            <consortium name="The Broad Institute Genomics Platform"/>
            <consortium name="The Broad Institute Genome Sequencing Center for Infectious Disease"/>
            <person name="Wu L."/>
            <person name="Ma J."/>
        </authorList>
    </citation>
    <scope>NUCLEOTIDE SEQUENCE [LARGE SCALE GENOMIC DNA]</scope>
    <source>
        <strain evidence="5 6">RDMS1</strain>
    </source>
</reference>
<feature type="transmembrane region" description="Helical" evidence="2">
    <location>
        <begin position="260"/>
        <end position="281"/>
    </location>
</feature>
<evidence type="ECO:0000313" key="6">
    <source>
        <dbReference type="Proteomes" id="UP001596417"/>
    </source>
</evidence>
<dbReference type="InterPro" id="IPR058718">
    <property type="entry name" value="Agl6_TM_C"/>
</dbReference>
<organism evidence="5 6">
    <name type="scientific">Halocatena marina</name>
    <dbReference type="NCBI Taxonomy" id="2934937"/>
    <lineage>
        <taxon>Archaea</taxon>
        <taxon>Methanobacteriati</taxon>
        <taxon>Methanobacteriota</taxon>
        <taxon>Stenosarchaea group</taxon>
        <taxon>Halobacteria</taxon>
        <taxon>Halobacteriales</taxon>
        <taxon>Natronomonadaceae</taxon>
        <taxon>Halocatena</taxon>
    </lineage>
</organism>
<dbReference type="PANTHER" id="PTHR48090">
    <property type="entry name" value="UNDECAPRENYL-PHOSPHATE 4-DEOXY-4-FORMAMIDO-L-ARABINOSE TRANSFERASE-RELATED"/>
    <property type="match status" value="1"/>
</dbReference>
<evidence type="ECO:0000259" key="4">
    <source>
        <dbReference type="Pfam" id="PF26629"/>
    </source>
</evidence>
<dbReference type="InterPro" id="IPR001173">
    <property type="entry name" value="Glyco_trans_2-like"/>
</dbReference>
<feature type="domain" description="Glycosyltransferase 2-like" evidence="3">
    <location>
        <begin position="38"/>
        <end position="200"/>
    </location>
</feature>
<feature type="compositionally biased region" description="Low complexity" evidence="1">
    <location>
        <begin position="11"/>
        <end position="20"/>
    </location>
</feature>
<dbReference type="InterPro" id="IPR050256">
    <property type="entry name" value="Glycosyltransferase_2"/>
</dbReference>
<keyword evidence="2" id="KW-1133">Transmembrane helix</keyword>
<feature type="transmembrane region" description="Helical" evidence="2">
    <location>
        <begin position="293"/>
        <end position="319"/>
    </location>
</feature>
<feature type="transmembrane region" description="Helical" evidence="2">
    <location>
        <begin position="378"/>
        <end position="401"/>
    </location>
</feature>
<dbReference type="CDD" id="cd04179">
    <property type="entry name" value="DPM_DPG-synthase_like"/>
    <property type="match status" value="1"/>
</dbReference>
<dbReference type="RefSeq" id="WP_373689884.1">
    <property type="nucleotide sequence ID" value="NZ_CP109979.1"/>
</dbReference>
<evidence type="ECO:0000256" key="2">
    <source>
        <dbReference type="SAM" id="Phobius"/>
    </source>
</evidence>
<dbReference type="SUPFAM" id="SSF53448">
    <property type="entry name" value="Nucleotide-diphospho-sugar transferases"/>
    <property type="match status" value="1"/>
</dbReference>
<evidence type="ECO:0000313" key="5">
    <source>
        <dbReference type="EMBL" id="MFC7190148.1"/>
    </source>
</evidence>
<dbReference type="Pfam" id="PF26629">
    <property type="entry name" value="GT2_TM_C"/>
    <property type="match status" value="1"/>
</dbReference>
<feature type="region of interest" description="Disordered" evidence="1">
    <location>
        <begin position="1"/>
        <end position="20"/>
    </location>
</feature>
<dbReference type="InterPro" id="IPR029044">
    <property type="entry name" value="Nucleotide-diphossugar_trans"/>
</dbReference>
<dbReference type="Gene3D" id="3.90.550.10">
    <property type="entry name" value="Spore Coat Polysaccharide Biosynthesis Protein SpsA, Chain A"/>
    <property type="match status" value="1"/>
</dbReference>
<dbReference type="Pfam" id="PF00535">
    <property type="entry name" value="Glycos_transf_2"/>
    <property type="match status" value="1"/>
</dbReference>
<feature type="domain" description="Low-salt glycan biosynthesis hexosyltransferase Agl6 C-terminal transmembrane region" evidence="4">
    <location>
        <begin position="323"/>
        <end position="400"/>
    </location>
</feature>
<feature type="transmembrane region" description="Helical" evidence="2">
    <location>
        <begin position="346"/>
        <end position="366"/>
    </location>
</feature>
<keyword evidence="2" id="KW-0812">Transmembrane</keyword>
<keyword evidence="2" id="KW-0472">Membrane</keyword>
<sequence length="402" mass="43457">MGRDGEIDGDTTSNEESTAEETNAVLLSADSDQVPTISIIIPTLNEEQGIGECITRIERALCELEITGEIIVSDSSTDRTPDIARERGAIIVEPDAPGYGYAYRYAFEHARGAYIAIGDGDTTYDFEELPRLYRLVESGPADMAVGSRLAGTIEPGAMPLLHRYIGNPLLTKFLNVFYGAGVSDAHSGMRVFSRSMLEQLEFSTDGMEFASEMIMEAGEHGLRIDERPITYHPRTGDATIDSFRDGWRHVRFMLVNAPGYLFSVPGLVMGAIGLFVMALAYSPITIFGQPFGIHSLVAGSLLTLIGYQVVSLGAFTAVAGDPIQTPNDPITKWIVGHVRLEQGASVGLVVFVAGVAYSSYLAYEWITTSNLPFPMSSIVALTAIVLGLQIIFGSFFLSAIAE</sequence>
<keyword evidence="6" id="KW-1185">Reference proteome</keyword>
<proteinExistence type="predicted"/>
<dbReference type="AlphaFoldDB" id="A0ABD5YR76"/>
<name>A0ABD5YR76_9EURY</name>
<protein>
    <submittedName>
        <fullName evidence="5">Glycosyltransferase family 2 protein</fullName>
    </submittedName>
</protein>
<evidence type="ECO:0000256" key="1">
    <source>
        <dbReference type="SAM" id="MobiDB-lite"/>
    </source>
</evidence>
<accession>A0ABD5YR76</accession>
<dbReference type="EMBL" id="JBHTAX010000001">
    <property type="protein sequence ID" value="MFC7190148.1"/>
    <property type="molecule type" value="Genomic_DNA"/>
</dbReference>
<dbReference type="GeneID" id="76199727"/>
<gene>
    <name evidence="5" type="ORF">ACFQL7_09970</name>
</gene>
<dbReference type="PANTHER" id="PTHR48090:SF7">
    <property type="entry name" value="RFBJ PROTEIN"/>
    <property type="match status" value="1"/>
</dbReference>
<dbReference type="Proteomes" id="UP001596417">
    <property type="component" value="Unassembled WGS sequence"/>
</dbReference>
<evidence type="ECO:0000259" key="3">
    <source>
        <dbReference type="Pfam" id="PF00535"/>
    </source>
</evidence>